<evidence type="ECO:0000313" key="8">
    <source>
        <dbReference type="EMBL" id="GAN14839.1"/>
    </source>
</evidence>
<dbReference type="EMBL" id="BBJS01000046">
    <property type="protein sequence ID" value="GAN14839.1"/>
    <property type="molecule type" value="Genomic_DNA"/>
</dbReference>
<dbReference type="InterPro" id="IPR036136">
    <property type="entry name" value="Nit/Sulf_reduc_fer-like_dom_sf"/>
</dbReference>
<dbReference type="Gene3D" id="3.30.413.10">
    <property type="entry name" value="Sulfite Reductase Hemoprotein, domain 1"/>
    <property type="match status" value="1"/>
</dbReference>
<comment type="caution">
    <text evidence="8">The sequence shown here is derived from an EMBL/GenBank/DDBJ whole genome shotgun (WGS) entry which is preliminary data.</text>
</comment>
<evidence type="ECO:0000256" key="6">
    <source>
        <dbReference type="ARBA" id="ARBA00023014"/>
    </source>
</evidence>
<keyword evidence="3" id="KW-0479">Metal-binding</keyword>
<dbReference type="GO" id="GO:0046872">
    <property type="term" value="F:metal ion binding"/>
    <property type="evidence" value="ECO:0007669"/>
    <property type="project" value="UniProtKB-KW"/>
</dbReference>
<feature type="domain" description="Nitrite/Sulfite reductase ferredoxin-like" evidence="7">
    <location>
        <begin position="17"/>
        <end position="81"/>
    </location>
</feature>
<name>A0A0C9N5T1_SPHPI</name>
<dbReference type="Gene3D" id="3.90.480.20">
    <property type="match status" value="1"/>
</dbReference>
<evidence type="ECO:0000313" key="9">
    <source>
        <dbReference type="Proteomes" id="UP000032025"/>
    </source>
</evidence>
<dbReference type="SUPFAM" id="SSF56014">
    <property type="entry name" value="Nitrite and sulphite reductase 4Fe-4S domain-like"/>
    <property type="match status" value="1"/>
</dbReference>
<dbReference type="InterPro" id="IPR051329">
    <property type="entry name" value="NIR_SIR_4Fe-4S"/>
</dbReference>
<dbReference type="GO" id="GO:0016491">
    <property type="term" value="F:oxidoreductase activity"/>
    <property type="evidence" value="ECO:0007669"/>
    <property type="project" value="UniProtKB-KW"/>
</dbReference>
<dbReference type="PANTHER" id="PTHR32439">
    <property type="entry name" value="FERREDOXIN--NITRITE REDUCTASE, CHLOROPLASTIC"/>
    <property type="match status" value="1"/>
</dbReference>
<sequence>MSGFVVKGWCPDAWRPMMAGDGLLVRVRPPLARLTARQVEGLCEAATRYGNGQIDLTSRANLQLRGATDTSWPALLAELQALGLVDPDPVREGRGAILINPDWQEGDESHSIATELRERLAELPDLPGKVGFAIDAGDAQMLDRASADFRVERAATGGLLLRADGRATGVAVTRNDATEALIRLAHWFVASGGAKAGRMARLRVPLPAWASGDVPPASAAPPLRPGAHPMGAVYGLPFGRIAAGALGAFATEYRAPIRLTPWRMLLAEGVVPRPASDMLLEDASILHVDACVGAPACPQASVETRDLAARLAPLVEGCLHISGCAKGCARARAADWVLTGRDGAFDLARHARAGAAPLHTALSPERAVALLGAS</sequence>
<accession>A0A0C9N5T1</accession>
<evidence type="ECO:0000256" key="1">
    <source>
        <dbReference type="ARBA" id="ARBA00022485"/>
    </source>
</evidence>
<evidence type="ECO:0000256" key="3">
    <source>
        <dbReference type="ARBA" id="ARBA00022723"/>
    </source>
</evidence>
<evidence type="ECO:0000256" key="4">
    <source>
        <dbReference type="ARBA" id="ARBA00023002"/>
    </source>
</evidence>
<dbReference type="InterPro" id="IPR045854">
    <property type="entry name" value="NO2/SO3_Rdtase_4Fe4S_sf"/>
</dbReference>
<protein>
    <submittedName>
        <fullName evidence="8">CobG protein</fullName>
    </submittedName>
</protein>
<evidence type="ECO:0000259" key="7">
    <source>
        <dbReference type="Pfam" id="PF03460"/>
    </source>
</evidence>
<evidence type="ECO:0000256" key="5">
    <source>
        <dbReference type="ARBA" id="ARBA00023004"/>
    </source>
</evidence>
<keyword evidence="9" id="KW-1185">Reference proteome</keyword>
<organism evidence="8 9">
    <name type="scientific">Sphingomonas paucimobilis NBRC 13935</name>
    <dbReference type="NCBI Taxonomy" id="1219050"/>
    <lineage>
        <taxon>Bacteria</taxon>
        <taxon>Pseudomonadati</taxon>
        <taxon>Pseudomonadota</taxon>
        <taxon>Alphaproteobacteria</taxon>
        <taxon>Sphingomonadales</taxon>
        <taxon>Sphingomonadaceae</taxon>
        <taxon>Sphingomonas</taxon>
    </lineage>
</organism>
<dbReference type="RefSeq" id="WP_037569892.1">
    <property type="nucleotide sequence ID" value="NZ_BBJS01000046.1"/>
</dbReference>
<dbReference type="SUPFAM" id="SSF55124">
    <property type="entry name" value="Nitrite/Sulfite reductase N-terminal domain-like"/>
    <property type="match status" value="1"/>
</dbReference>
<dbReference type="AlphaFoldDB" id="A0A0C9N5T1"/>
<keyword evidence="6" id="KW-0411">Iron-sulfur</keyword>
<dbReference type="GeneID" id="78528238"/>
<dbReference type="InterPro" id="IPR005117">
    <property type="entry name" value="NiRdtase/SiRdtase_haem-b_fer"/>
</dbReference>
<reference evidence="8 9" key="1">
    <citation type="submission" date="2014-08" db="EMBL/GenBank/DDBJ databases">
        <title>Whole genome shotgun sequence of Sphingomonas paucimobilis NBRC 13935.</title>
        <authorList>
            <person name="Hosoyama A."/>
            <person name="Hashimoto M."/>
            <person name="Hosoyama Y."/>
            <person name="Noguchi M."/>
            <person name="Uohara A."/>
            <person name="Ohji S."/>
            <person name="Katano-Makiyama Y."/>
            <person name="Ichikawa N."/>
            <person name="Kimura A."/>
            <person name="Yamazoe A."/>
            <person name="Fujita N."/>
        </authorList>
    </citation>
    <scope>NUCLEOTIDE SEQUENCE [LARGE SCALE GENOMIC DNA]</scope>
    <source>
        <strain evidence="8 9">NBRC 13935</strain>
    </source>
</reference>
<dbReference type="Proteomes" id="UP000032025">
    <property type="component" value="Unassembled WGS sequence"/>
</dbReference>
<keyword evidence="2" id="KW-0349">Heme</keyword>
<proteinExistence type="predicted"/>
<dbReference type="Pfam" id="PF03460">
    <property type="entry name" value="NIR_SIR_ferr"/>
    <property type="match status" value="1"/>
</dbReference>
<evidence type="ECO:0000256" key="2">
    <source>
        <dbReference type="ARBA" id="ARBA00022617"/>
    </source>
</evidence>
<keyword evidence="4" id="KW-0560">Oxidoreductase</keyword>
<gene>
    <name evidence="8" type="primary">cobG</name>
    <name evidence="8" type="ORF">SP6_46_00190</name>
</gene>
<dbReference type="GO" id="GO:0051539">
    <property type="term" value="F:4 iron, 4 sulfur cluster binding"/>
    <property type="evidence" value="ECO:0007669"/>
    <property type="project" value="UniProtKB-KW"/>
</dbReference>
<dbReference type="PANTHER" id="PTHR32439:SF9">
    <property type="entry name" value="BLR3264 PROTEIN"/>
    <property type="match status" value="1"/>
</dbReference>
<keyword evidence="1" id="KW-0004">4Fe-4S</keyword>
<keyword evidence="5" id="KW-0408">Iron</keyword>